<keyword evidence="2" id="KW-0732">Signal</keyword>
<evidence type="ECO:0000256" key="1">
    <source>
        <dbReference type="ARBA" id="ARBA00008814"/>
    </source>
</evidence>
<feature type="chain" id="PRO_5039189033" evidence="2">
    <location>
        <begin position="24"/>
        <end position="388"/>
    </location>
</feature>
<keyword evidence="5" id="KW-1185">Reference proteome</keyword>
<evidence type="ECO:0000313" key="5">
    <source>
        <dbReference type="Proteomes" id="UP000295500"/>
    </source>
</evidence>
<dbReference type="AlphaFoldDB" id="A0A4R6PYG8"/>
<comment type="similarity">
    <text evidence="1">Belongs to the bacterial solute-binding protein 8 family.</text>
</comment>
<evidence type="ECO:0000256" key="2">
    <source>
        <dbReference type="SAM" id="SignalP"/>
    </source>
</evidence>
<comment type="caution">
    <text evidence="4">The sequence shown here is derived from an EMBL/GenBank/DDBJ whole genome shotgun (WGS) entry which is preliminary data.</text>
</comment>
<name>A0A4R6PYG8_9FIRM</name>
<dbReference type="Pfam" id="PF01497">
    <property type="entry name" value="Peripla_BP_2"/>
    <property type="match status" value="1"/>
</dbReference>
<dbReference type="SUPFAM" id="SSF53807">
    <property type="entry name" value="Helical backbone' metal receptor"/>
    <property type="match status" value="1"/>
</dbReference>
<dbReference type="InterPro" id="IPR002491">
    <property type="entry name" value="ABC_transptr_periplasmic_BD"/>
</dbReference>
<dbReference type="Proteomes" id="UP000295500">
    <property type="component" value="Unassembled WGS sequence"/>
</dbReference>
<dbReference type="PROSITE" id="PS50983">
    <property type="entry name" value="FE_B12_PBP"/>
    <property type="match status" value="1"/>
</dbReference>
<dbReference type="PROSITE" id="PS51257">
    <property type="entry name" value="PROKAR_LIPOPROTEIN"/>
    <property type="match status" value="1"/>
</dbReference>
<dbReference type="Gene3D" id="3.40.50.1980">
    <property type="entry name" value="Nitrogenase molybdenum iron protein domain"/>
    <property type="match status" value="2"/>
</dbReference>
<dbReference type="PANTHER" id="PTHR30535:SF34">
    <property type="entry name" value="MOLYBDATE-BINDING PROTEIN MOLA"/>
    <property type="match status" value="1"/>
</dbReference>
<sequence length="388" mass="43568">MMKSKLKKTTVLIIIACMVAVMALTGCGSSGSSGSSEGSKAPEIKGLTYKSTLKLDYAKQFNVYYYEDGYELIDVKDDAQYLVIPKGKDKPKDLDKDIVVIKRPVKNIYMAATATMSLFAAMDGLDSIKMAGLRASEWSFDAPKKAMKSGKMVYAGKYSQPDYEMLLNKNCGLAVESTMINHTPEVKEMIEDLKIPVFIDRSSYETNPLGRVEWIKLYATLVGKEDEAEAFFKKQEKKVSKLKDFENTEKTVAFFYISTDGKAVVRRSTDYVPTMIKMAGGRYIFKDLDSSDGKTSIPMTIEKFYDTAADADYIVYNGSIDSTVRSLDDLKAKDPIMKKFKAVKNGNCWVTGTSMYQRTDVVGDMILDFHELFTEKNPENLKFITKLE</sequence>
<feature type="signal peptide" evidence="2">
    <location>
        <begin position="1"/>
        <end position="23"/>
    </location>
</feature>
<dbReference type="EMBL" id="SNXO01000028">
    <property type="protein sequence ID" value="TDP51960.1"/>
    <property type="molecule type" value="Genomic_DNA"/>
</dbReference>
<protein>
    <submittedName>
        <fullName evidence="4">Iron complex transport system substrate-binding protein</fullName>
    </submittedName>
</protein>
<evidence type="ECO:0000259" key="3">
    <source>
        <dbReference type="PROSITE" id="PS50983"/>
    </source>
</evidence>
<proteinExistence type="inferred from homology"/>
<accession>A0A4R6PYG8</accession>
<dbReference type="InterPro" id="IPR050902">
    <property type="entry name" value="ABC_Transporter_SBP"/>
</dbReference>
<gene>
    <name evidence="4" type="ORF">EV211_12818</name>
</gene>
<dbReference type="PANTHER" id="PTHR30535">
    <property type="entry name" value="VITAMIN B12-BINDING PROTEIN"/>
    <property type="match status" value="1"/>
</dbReference>
<reference evidence="4 5" key="1">
    <citation type="submission" date="2019-03" db="EMBL/GenBank/DDBJ databases">
        <title>Genomic Encyclopedia of Type Strains, Phase IV (KMG-IV): sequencing the most valuable type-strain genomes for metagenomic binning, comparative biology and taxonomic classification.</title>
        <authorList>
            <person name="Goeker M."/>
        </authorList>
    </citation>
    <scope>NUCLEOTIDE SEQUENCE [LARGE SCALE GENOMIC DNA]</scope>
    <source>
        <strain evidence="4 5">DSM 28287</strain>
    </source>
</reference>
<feature type="domain" description="Fe/B12 periplasmic-binding" evidence="3">
    <location>
        <begin position="107"/>
        <end position="380"/>
    </location>
</feature>
<organism evidence="4 5">
    <name type="scientific">Aminicella lysinilytica</name>
    <dbReference type="NCBI Taxonomy" id="433323"/>
    <lineage>
        <taxon>Bacteria</taxon>
        <taxon>Bacillati</taxon>
        <taxon>Bacillota</taxon>
        <taxon>Clostridia</taxon>
        <taxon>Peptostreptococcales</taxon>
        <taxon>Anaerovoracaceae</taxon>
        <taxon>Aminicella</taxon>
    </lineage>
</organism>
<evidence type="ECO:0000313" key="4">
    <source>
        <dbReference type="EMBL" id="TDP51960.1"/>
    </source>
</evidence>